<dbReference type="EMBL" id="KZ269979">
    <property type="protein sequence ID" value="OZC12000.1"/>
    <property type="molecule type" value="Genomic_DNA"/>
</dbReference>
<protein>
    <submittedName>
        <fullName evidence="4 6">Zinc finger, C2H2 type</fullName>
    </submittedName>
</protein>
<feature type="region of interest" description="Disordered" evidence="2">
    <location>
        <begin position="258"/>
        <end position="277"/>
    </location>
</feature>
<evidence type="ECO:0000313" key="6">
    <source>
        <dbReference type="WBParaSite" id="OFLC_0000136401-mRNA-1"/>
    </source>
</evidence>
<keyword evidence="1" id="KW-0862">Zinc</keyword>
<dbReference type="WBParaSite" id="OFLC_0000136401-mRNA-1">
    <property type="protein sequence ID" value="OFLC_0000136401-mRNA-1"/>
    <property type="gene ID" value="OFLC_0000136401"/>
</dbReference>
<proteinExistence type="predicted"/>
<feature type="domain" description="C2H2-type" evidence="3">
    <location>
        <begin position="535"/>
        <end position="563"/>
    </location>
</feature>
<evidence type="ECO:0000256" key="2">
    <source>
        <dbReference type="SAM" id="MobiDB-lite"/>
    </source>
</evidence>
<reference evidence="4 5" key="1">
    <citation type="submission" date="2015-12" db="EMBL/GenBank/DDBJ databases">
        <title>Draft genome of the nematode, Onchocerca flexuosa.</title>
        <authorList>
            <person name="Mitreva M."/>
        </authorList>
    </citation>
    <scope>NUCLEOTIDE SEQUENCE [LARGE SCALE GENOMIC DNA]</scope>
    <source>
        <strain evidence="4">Red Deer</strain>
    </source>
</reference>
<name>A0A183H1K5_9BILA</name>
<keyword evidence="1" id="KW-0479">Metal-binding</keyword>
<gene>
    <name evidence="4" type="ORF">X798_01181</name>
</gene>
<accession>A0A183H1K5</accession>
<dbReference type="STRING" id="387005.A0A183H1K5"/>
<dbReference type="InterPro" id="IPR013087">
    <property type="entry name" value="Znf_C2H2_type"/>
</dbReference>
<dbReference type="Gene3D" id="3.30.160.60">
    <property type="entry name" value="Classic Zinc Finger"/>
    <property type="match status" value="1"/>
</dbReference>
<feature type="compositionally biased region" description="Low complexity" evidence="2">
    <location>
        <begin position="263"/>
        <end position="273"/>
    </location>
</feature>
<dbReference type="Proteomes" id="UP000242913">
    <property type="component" value="Unassembled WGS sequence"/>
</dbReference>
<dbReference type="OrthoDB" id="5803872at2759"/>
<evidence type="ECO:0000256" key="1">
    <source>
        <dbReference type="PROSITE-ProRule" id="PRU00042"/>
    </source>
</evidence>
<dbReference type="PROSITE" id="PS00028">
    <property type="entry name" value="ZINC_FINGER_C2H2_1"/>
    <property type="match status" value="1"/>
</dbReference>
<feature type="domain" description="C2H2-type" evidence="3">
    <location>
        <begin position="430"/>
        <end position="458"/>
    </location>
</feature>
<dbReference type="GO" id="GO:0008270">
    <property type="term" value="F:zinc ion binding"/>
    <property type="evidence" value="ECO:0007669"/>
    <property type="project" value="UniProtKB-KW"/>
</dbReference>
<dbReference type="SMART" id="SM00355">
    <property type="entry name" value="ZnF_C2H2"/>
    <property type="match status" value="4"/>
</dbReference>
<organism evidence="6">
    <name type="scientific">Onchocerca flexuosa</name>
    <dbReference type="NCBI Taxonomy" id="387005"/>
    <lineage>
        <taxon>Eukaryota</taxon>
        <taxon>Metazoa</taxon>
        <taxon>Ecdysozoa</taxon>
        <taxon>Nematoda</taxon>
        <taxon>Chromadorea</taxon>
        <taxon>Rhabditida</taxon>
        <taxon>Spirurina</taxon>
        <taxon>Spiruromorpha</taxon>
        <taxon>Filarioidea</taxon>
        <taxon>Onchocercidae</taxon>
        <taxon>Onchocerca</taxon>
    </lineage>
</organism>
<dbReference type="PROSITE" id="PS50157">
    <property type="entry name" value="ZINC_FINGER_C2H2_2"/>
    <property type="match status" value="2"/>
</dbReference>
<evidence type="ECO:0000313" key="5">
    <source>
        <dbReference type="Proteomes" id="UP000242913"/>
    </source>
</evidence>
<sequence>MRDLIAIKYSVQFIWDENNLQLSESYCSSKYFAINISQKDNEGAKTLSHRFQDNQEIVFLILKSLNKQSKIPTYSVTLNFPNIMDPQQQQLLAQILQQPEPKMLELKRYQATLEHLQQQQHIQNPEITVDNFWNWLFAMQRNKVSHPSLLQNLNSAISSIDTCSTSQISSGFNSVMNTNYLPAISSFTLPLLNIPFIEKAQTDELTNSLIKYELLKRADSAKQTWQNLMRHQKIQSPQLTIQHELHQQVPSVSSLMKRRISESPEQQRQQQPIDNTQMTAIKRAKVTVTEQQSQESVPSCSFNDCNRISTLKRINEKQEKIKKFGTNICGKRKGKNIKCGGANAIGSHSDNNETEDDEDVQYVDVESLDEKLDAKKQKKDLIEFYRKVKSVRMSYAMEDLLICQMCEQKVQNSDSLILIHLYGHAEVMPYRCKMCGASECQLERMYAHIKQGHPNKDPSITYETRRNMAQIISLLRTCFPRNIIKTKTAYSDLIDKICRVVKEKSLAKLTCAVCSRKISTRKKLLMRHAQVHLHYRCKDCGTTLFGETSITEHGRKKHGIENPQCTVHYDECVNTSDKREIALKNCFGEIVD</sequence>
<dbReference type="AlphaFoldDB" id="A0A183H1K5"/>
<evidence type="ECO:0000313" key="4">
    <source>
        <dbReference type="EMBL" id="OZC12000.1"/>
    </source>
</evidence>
<evidence type="ECO:0000259" key="3">
    <source>
        <dbReference type="PROSITE" id="PS50157"/>
    </source>
</evidence>
<reference evidence="6" key="2">
    <citation type="submission" date="2016-06" db="UniProtKB">
        <authorList>
            <consortium name="WormBaseParasite"/>
        </authorList>
    </citation>
    <scope>IDENTIFICATION</scope>
</reference>
<keyword evidence="1" id="KW-0863">Zinc-finger</keyword>
<keyword evidence="5" id="KW-1185">Reference proteome</keyword>